<sequence>MTIGGSLLSFNISRRGVFLNSSLKGTGLSYRKQIKGNKKR</sequence>
<reference evidence="1 2" key="1">
    <citation type="journal article" date="2014" name="Genome Announc.">
        <title>Draft Genome Sequences of Two Vibrionaceae Species, Vibrio ponticus C121 and Photobacterium aphoticum C119, Isolated as Coral Reef Microbiota.</title>
        <authorList>
            <person name="Al-saari N."/>
            <person name="Meirelles P.M."/>
            <person name="Mino S."/>
            <person name="Suda W."/>
            <person name="Oshima K."/>
            <person name="Hattori M."/>
            <person name="Ohkuma M."/>
            <person name="Thompson F.L."/>
            <person name="Gomez-Gil B."/>
            <person name="Sawabe T."/>
            <person name="Sawabe T."/>
        </authorList>
    </citation>
    <scope>NUCLEOTIDE SEQUENCE [LARGE SCALE GENOMIC DNA]</scope>
    <source>
        <strain evidence="1 2">JCM 19237</strain>
    </source>
</reference>
<name>A0A090R1D2_9GAMM</name>
<dbReference type="Proteomes" id="UP000029227">
    <property type="component" value="Unassembled WGS sequence"/>
</dbReference>
<evidence type="ECO:0008006" key="3">
    <source>
        <dbReference type="Google" id="ProtNLM"/>
    </source>
</evidence>
<comment type="caution">
    <text evidence="1">The sequence shown here is derived from an EMBL/GenBank/DDBJ whole genome shotgun (WGS) entry which is preliminary data.</text>
</comment>
<gene>
    <name evidence="1" type="ORF">JCM19237_294</name>
</gene>
<evidence type="ECO:0000313" key="1">
    <source>
        <dbReference type="EMBL" id="GAL07914.1"/>
    </source>
</evidence>
<dbReference type="EMBL" id="BBMN01000020">
    <property type="protein sequence ID" value="GAL07914.1"/>
    <property type="molecule type" value="Genomic_DNA"/>
</dbReference>
<dbReference type="AlphaFoldDB" id="A0A090R1D2"/>
<accession>A0A090R1D2</accession>
<organism evidence="1 2">
    <name type="scientific">Photobacterium aphoticum</name>
    <dbReference type="NCBI Taxonomy" id="754436"/>
    <lineage>
        <taxon>Bacteria</taxon>
        <taxon>Pseudomonadati</taxon>
        <taxon>Pseudomonadota</taxon>
        <taxon>Gammaproteobacteria</taxon>
        <taxon>Vibrionales</taxon>
        <taxon>Vibrionaceae</taxon>
        <taxon>Photobacterium</taxon>
    </lineage>
</organism>
<protein>
    <recommendedName>
        <fullName evidence="3">DUF4236 domain-containing protein</fullName>
    </recommendedName>
</protein>
<proteinExistence type="predicted"/>
<evidence type="ECO:0000313" key="2">
    <source>
        <dbReference type="Proteomes" id="UP000029227"/>
    </source>
</evidence>